<keyword evidence="2" id="KW-1185">Reference proteome</keyword>
<name>A0A2H3JTN9_WOLCO</name>
<dbReference type="Proteomes" id="UP000218811">
    <property type="component" value="Unassembled WGS sequence"/>
</dbReference>
<evidence type="ECO:0000313" key="2">
    <source>
        <dbReference type="Proteomes" id="UP000218811"/>
    </source>
</evidence>
<organism evidence="1 2">
    <name type="scientific">Wolfiporia cocos (strain MD-104)</name>
    <name type="common">Brown rot fungus</name>
    <dbReference type="NCBI Taxonomy" id="742152"/>
    <lineage>
        <taxon>Eukaryota</taxon>
        <taxon>Fungi</taxon>
        <taxon>Dikarya</taxon>
        <taxon>Basidiomycota</taxon>
        <taxon>Agaricomycotina</taxon>
        <taxon>Agaricomycetes</taxon>
        <taxon>Polyporales</taxon>
        <taxon>Phaeolaceae</taxon>
        <taxon>Wolfiporia</taxon>
    </lineage>
</organism>
<dbReference type="SUPFAM" id="SSF52047">
    <property type="entry name" value="RNI-like"/>
    <property type="match status" value="1"/>
</dbReference>
<dbReference type="AlphaFoldDB" id="A0A2H3JTN9"/>
<gene>
    <name evidence="1" type="ORF">WOLCODRAFT_162072</name>
</gene>
<sequence length="410" mass="45165">MVELPAELTYMILDRAYYDAASQPDRATLAACSLVSRPWRGPAQTLLFRSVVLKGGRAPALVFIAATDPTSDYGAFLGRQVRTLDVQLDLQEFHQELSGDALAGRQHSPQSIAQGVPAMRHVEEQSSTAQGRAGMHLVKLLQQCPMLYELNLRVIGIHEFDEATLAALRRHAARPHTAPLRALSLLRFGVQSPILYQLLDVYPTVRFLRIGMELAAPPPAAPSRLALYELALHRVPAPEITRWLLAGSHASLAVLDLRDLPSAGADGAALAAAGARVRSLRLIRYNARAADLIARCPALEELVLFQLSSFFQLRALPRTLEHLSFRNFAWAASPSLKTVIGAIEGLPRLRAVTCDAGARSHEDFPELEKQCARRGIELRADAPPIWTMDDPVSVRRFPRRKSVSNFSMMT</sequence>
<reference evidence="1 2" key="1">
    <citation type="journal article" date="2012" name="Science">
        <title>The Paleozoic origin of enzymatic lignin decomposition reconstructed from 31 fungal genomes.</title>
        <authorList>
            <person name="Floudas D."/>
            <person name="Binder M."/>
            <person name="Riley R."/>
            <person name="Barry K."/>
            <person name="Blanchette R.A."/>
            <person name="Henrissat B."/>
            <person name="Martinez A.T."/>
            <person name="Otillar R."/>
            <person name="Spatafora J.W."/>
            <person name="Yadav J.S."/>
            <person name="Aerts A."/>
            <person name="Benoit I."/>
            <person name="Boyd A."/>
            <person name="Carlson A."/>
            <person name="Copeland A."/>
            <person name="Coutinho P.M."/>
            <person name="de Vries R.P."/>
            <person name="Ferreira P."/>
            <person name="Findley K."/>
            <person name="Foster B."/>
            <person name="Gaskell J."/>
            <person name="Glotzer D."/>
            <person name="Gorecki P."/>
            <person name="Heitman J."/>
            <person name="Hesse C."/>
            <person name="Hori C."/>
            <person name="Igarashi K."/>
            <person name="Jurgens J.A."/>
            <person name="Kallen N."/>
            <person name="Kersten P."/>
            <person name="Kohler A."/>
            <person name="Kuees U."/>
            <person name="Kumar T.K.A."/>
            <person name="Kuo A."/>
            <person name="LaButti K."/>
            <person name="Larrondo L.F."/>
            <person name="Lindquist E."/>
            <person name="Ling A."/>
            <person name="Lombard V."/>
            <person name="Lucas S."/>
            <person name="Lundell T."/>
            <person name="Martin R."/>
            <person name="McLaughlin D.J."/>
            <person name="Morgenstern I."/>
            <person name="Morin E."/>
            <person name="Murat C."/>
            <person name="Nagy L.G."/>
            <person name="Nolan M."/>
            <person name="Ohm R.A."/>
            <person name="Patyshakuliyeva A."/>
            <person name="Rokas A."/>
            <person name="Ruiz-Duenas F.J."/>
            <person name="Sabat G."/>
            <person name="Salamov A."/>
            <person name="Samejima M."/>
            <person name="Schmutz J."/>
            <person name="Slot J.C."/>
            <person name="St John F."/>
            <person name="Stenlid J."/>
            <person name="Sun H."/>
            <person name="Sun S."/>
            <person name="Syed K."/>
            <person name="Tsang A."/>
            <person name="Wiebenga A."/>
            <person name="Young D."/>
            <person name="Pisabarro A."/>
            <person name="Eastwood D.C."/>
            <person name="Martin F."/>
            <person name="Cullen D."/>
            <person name="Grigoriev I.V."/>
            <person name="Hibbett D.S."/>
        </authorList>
    </citation>
    <scope>NUCLEOTIDE SEQUENCE [LARGE SCALE GENOMIC DNA]</scope>
    <source>
        <strain evidence="1 2">MD-104</strain>
    </source>
</reference>
<evidence type="ECO:0000313" key="1">
    <source>
        <dbReference type="EMBL" id="PCH40074.1"/>
    </source>
</evidence>
<dbReference type="OrthoDB" id="270763at2759"/>
<accession>A0A2H3JTN9</accession>
<proteinExistence type="predicted"/>
<dbReference type="OMA" id="QDERFGE"/>
<evidence type="ECO:0008006" key="3">
    <source>
        <dbReference type="Google" id="ProtNLM"/>
    </source>
</evidence>
<protein>
    <recommendedName>
        <fullName evidence="3">F-box domain-containing protein</fullName>
    </recommendedName>
</protein>
<dbReference type="EMBL" id="KB468053">
    <property type="protein sequence ID" value="PCH40074.1"/>
    <property type="molecule type" value="Genomic_DNA"/>
</dbReference>
<dbReference type="STRING" id="742152.A0A2H3JTN9"/>